<accession>A0ABN6IWG6</accession>
<evidence type="ECO:0000313" key="1">
    <source>
        <dbReference type="EMBL" id="BCZ46414.1"/>
    </source>
</evidence>
<protein>
    <submittedName>
        <fullName evidence="1">Uncharacterized protein</fullName>
    </submittedName>
</protein>
<gene>
    <name evidence="1" type="ORF">psyc5s11_24810</name>
</gene>
<name>A0ABN6IWG6_9CLOT</name>
<organism evidence="1 2">
    <name type="scientific">Clostridium gelidum</name>
    <dbReference type="NCBI Taxonomy" id="704125"/>
    <lineage>
        <taxon>Bacteria</taxon>
        <taxon>Bacillati</taxon>
        <taxon>Bacillota</taxon>
        <taxon>Clostridia</taxon>
        <taxon>Eubacteriales</taxon>
        <taxon>Clostridiaceae</taxon>
        <taxon>Clostridium</taxon>
    </lineage>
</organism>
<proteinExistence type="predicted"/>
<dbReference type="RefSeq" id="WP_224037898.1">
    <property type="nucleotide sequence ID" value="NZ_AP024849.1"/>
</dbReference>
<dbReference type="Proteomes" id="UP000824633">
    <property type="component" value="Chromosome"/>
</dbReference>
<keyword evidence="2" id="KW-1185">Reference proteome</keyword>
<evidence type="ECO:0000313" key="2">
    <source>
        <dbReference type="Proteomes" id="UP000824633"/>
    </source>
</evidence>
<dbReference type="EMBL" id="AP024849">
    <property type="protein sequence ID" value="BCZ46414.1"/>
    <property type="molecule type" value="Genomic_DNA"/>
</dbReference>
<reference evidence="2" key="1">
    <citation type="submission" date="2021-07" db="EMBL/GenBank/DDBJ databases">
        <title>Complete genome sequencing of a Clostridium isolate.</title>
        <authorList>
            <person name="Ueki A."/>
            <person name="Tonouchi A."/>
        </authorList>
    </citation>
    <scope>NUCLEOTIDE SEQUENCE [LARGE SCALE GENOMIC DNA]</scope>
    <source>
        <strain evidence="2">C5S11</strain>
    </source>
</reference>
<sequence length="54" mass="6340">MIIKQYAIYKIVMTNSIIGWVSEAENFYRKTVSAEYIKNGEPENSIYSNLIFMK</sequence>